<protein>
    <submittedName>
        <fullName evidence="2">Uncharacterized protein</fullName>
    </submittedName>
</protein>
<name>A0A6B2LVS6_9EUKA</name>
<dbReference type="EMBL" id="GIBP01012215">
    <property type="protein sequence ID" value="NDV41184.1"/>
    <property type="molecule type" value="Transcribed_RNA"/>
</dbReference>
<proteinExistence type="predicted"/>
<evidence type="ECO:0000313" key="2">
    <source>
        <dbReference type="EMBL" id="NDV41184.1"/>
    </source>
</evidence>
<feature type="region of interest" description="Disordered" evidence="1">
    <location>
        <begin position="33"/>
        <end position="53"/>
    </location>
</feature>
<sequence length="74" mass="8597">MGCRVRGSGSRVTGRVRSCWECLGMGTGKGSLRERGREQYPPEMDSLLGSQEREQGQYREWEYHSEQDLLYSHR</sequence>
<evidence type="ECO:0000256" key="1">
    <source>
        <dbReference type="SAM" id="MobiDB-lite"/>
    </source>
</evidence>
<reference evidence="2" key="1">
    <citation type="journal article" date="2020" name="J. Eukaryot. Microbiol.">
        <title>De novo Sequencing, Assembly and Annotation of the Transcriptome for the Free-Living Testate Amoeba Arcella intermedia.</title>
        <authorList>
            <person name="Ribeiro G.M."/>
            <person name="Porfirio-Sousa A.L."/>
            <person name="Maurer-Alcala X.X."/>
            <person name="Katz L.A."/>
            <person name="Lahr D.J.G."/>
        </authorList>
    </citation>
    <scope>NUCLEOTIDE SEQUENCE</scope>
</reference>
<accession>A0A6B2LVS6</accession>
<dbReference type="AlphaFoldDB" id="A0A6B2LVS6"/>
<organism evidence="2">
    <name type="scientific">Arcella intermedia</name>
    <dbReference type="NCBI Taxonomy" id="1963864"/>
    <lineage>
        <taxon>Eukaryota</taxon>
        <taxon>Amoebozoa</taxon>
        <taxon>Tubulinea</taxon>
        <taxon>Elardia</taxon>
        <taxon>Arcellinida</taxon>
        <taxon>Sphaerothecina</taxon>
        <taxon>Arcellidae</taxon>
        <taxon>Arcella</taxon>
    </lineage>
</organism>